<organism evidence="2 3">
    <name type="scientific">Peribacillus frigoritolerans</name>
    <dbReference type="NCBI Taxonomy" id="450367"/>
    <lineage>
        <taxon>Bacteria</taxon>
        <taxon>Bacillati</taxon>
        <taxon>Bacillota</taxon>
        <taxon>Bacilli</taxon>
        <taxon>Bacillales</taxon>
        <taxon>Bacillaceae</taxon>
        <taxon>Peribacillus</taxon>
    </lineage>
</organism>
<feature type="compositionally biased region" description="Polar residues" evidence="1">
    <location>
        <begin position="10"/>
        <end position="21"/>
    </location>
</feature>
<evidence type="ECO:0000313" key="2">
    <source>
        <dbReference type="EMBL" id="MBR8645425.1"/>
    </source>
</evidence>
<proteinExistence type="predicted"/>
<feature type="compositionally biased region" description="Polar residues" evidence="1">
    <location>
        <begin position="40"/>
        <end position="49"/>
    </location>
</feature>
<feature type="region of interest" description="Disordered" evidence="1">
    <location>
        <begin position="1"/>
        <end position="49"/>
    </location>
</feature>
<evidence type="ECO:0000313" key="3">
    <source>
        <dbReference type="Proteomes" id="UP000680045"/>
    </source>
</evidence>
<comment type="caution">
    <text evidence="2">The sequence shown here is derived from an EMBL/GenBank/DDBJ whole genome shotgun (WGS) entry which is preliminary data.</text>
</comment>
<sequence length="49" mass="5361">MIGAEVRDSCGSSRTGETPQAFTPRRLTARPAESEHLEGKSTTTHYLVK</sequence>
<name>A0A941FJN1_9BACI</name>
<accession>A0A941FJN1</accession>
<gene>
    <name evidence="2" type="ORF">KEH51_18455</name>
</gene>
<reference evidence="2" key="1">
    <citation type="submission" date="2021-04" db="EMBL/GenBank/DDBJ databases">
        <title>Whole genome sequencing of Enterococci isolates from hospitalized patients.</title>
        <authorList>
            <person name="Ogoti B.M."/>
            <person name="Onyambu F.G."/>
        </authorList>
    </citation>
    <scope>NUCLEOTIDE SEQUENCE</scope>
    <source>
        <strain evidence="2">242</strain>
    </source>
</reference>
<dbReference type="AlphaFoldDB" id="A0A941FJN1"/>
<dbReference type="EMBL" id="JAGTPW010000035">
    <property type="protein sequence ID" value="MBR8645425.1"/>
    <property type="molecule type" value="Genomic_DNA"/>
</dbReference>
<protein>
    <submittedName>
        <fullName evidence="2">Uncharacterized protein</fullName>
    </submittedName>
</protein>
<dbReference type="Proteomes" id="UP000680045">
    <property type="component" value="Unassembled WGS sequence"/>
</dbReference>
<evidence type="ECO:0000256" key="1">
    <source>
        <dbReference type="SAM" id="MobiDB-lite"/>
    </source>
</evidence>